<dbReference type="Pfam" id="PF13411">
    <property type="entry name" value="MerR_1"/>
    <property type="match status" value="1"/>
</dbReference>
<evidence type="ECO:0000259" key="5">
    <source>
        <dbReference type="PROSITE" id="PS50937"/>
    </source>
</evidence>
<comment type="caution">
    <text evidence="6">The sequence shown here is derived from an EMBL/GenBank/DDBJ whole genome shotgun (WGS) entry which is preliminary data.</text>
</comment>
<dbReference type="SUPFAM" id="SSF46955">
    <property type="entry name" value="Putative DNA-binding domain"/>
    <property type="match status" value="1"/>
</dbReference>
<name>A0ABT2TJ50_9FIRM</name>
<keyword evidence="7" id="KW-1185">Reference proteome</keyword>
<keyword evidence="4" id="KW-0804">Transcription</keyword>
<keyword evidence="3" id="KW-0238">DNA-binding</keyword>
<evidence type="ECO:0000256" key="1">
    <source>
        <dbReference type="ARBA" id="ARBA00022491"/>
    </source>
</evidence>
<sequence length="272" mass="31887">MENYYSIGEASAKTGLTIETLRHYDRILLVKPAKKDPWTGYRYYSKDDIIRLNTIQALRCMDLSLKEIKTCLEYDNLKQVSAFLKQAEAQADKKMEKLLHAKEKIHLARQQYEQAAEHNEGPVNAYFLQQFEKRIIMISDTLKYPSLDVLWSYLRHFYGQIPEQDRKPYQFEDLAGIFLAKGKTRMFAVCSQYPEDARLQELPAGTYLCGECTEADREQVLEKMLEKVEMQTGKKPEYVLQMVMINGILQWKYQLQIYCGEYGDKKSRPTNQ</sequence>
<dbReference type="InterPro" id="IPR047057">
    <property type="entry name" value="MerR_fam"/>
</dbReference>
<evidence type="ECO:0000313" key="6">
    <source>
        <dbReference type="EMBL" id="MCU6762210.1"/>
    </source>
</evidence>
<dbReference type="InterPro" id="IPR009061">
    <property type="entry name" value="DNA-bd_dom_put_sf"/>
</dbReference>
<organism evidence="6 7">
    <name type="scientific">Brotonthovivens ammoniilytica</name>
    <dbReference type="NCBI Taxonomy" id="2981725"/>
    <lineage>
        <taxon>Bacteria</taxon>
        <taxon>Bacillati</taxon>
        <taxon>Bacillota</taxon>
        <taxon>Clostridia</taxon>
        <taxon>Lachnospirales</taxon>
        <taxon>Lachnospiraceae</taxon>
        <taxon>Brotonthovivens</taxon>
    </lineage>
</organism>
<dbReference type="InterPro" id="IPR000551">
    <property type="entry name" value="MerR-type_HTH_dom"/>
</dbReference>
<evidence type="ECO:0000256" key="4">
    <source>
        <dbReference type="ARBA" id="ARBA00023163"/>
    </source>
</evidence>
<feature type="domain" description="HTH merR-type" evidence="5">
    <location>
        <begin position="4"/>
        <end position="74"/>
    </location>
</feature>
<protein>
    <submittedName>
        <fullName evidence="6">MerR family transcriptional regulator</fullName>
    </submittedName>
</protein>
<keyword evidence="2" id="KW-0805">Transcription regulation</keyword>
<dbReference type="EMBL" id="JAOQJQ010000002">
    <property type="protein sequence ID" value="MCU6762210.1"/>
    <property type="molecule type" value="Genomic_DNA"/>
</dbReference>
<evidence type="ECO:0000256" key="3">
    <source>
        <dbReference type="ARBA" id="ARBA00023125"/>
    </source>
</evidence>
<dbReference type="Proteomes" id="UP001652442">
    <property type="component" value="Unassembled WGS sequence"/>
</dbReference>
<dbReference type="Gene3D" id="1.10.1660.10">
    <property type="match status" value="1"/>
</dbReference>
<dbReference type="RefSeq" id="WP_262590945.1">
    <property type="nucleotide sequence ID" value="NZ_JAOQJQ010000002.1"/>
</dbReference>
<evidence type="ECO:0000313" key="7">
    <source>
        <dbReference type="Proteomes" id="UP001652442"/>
    </source>
</evidence>
<dbReference type="SMART" id="SM00422">
    <property type="entry name" value="HTH_MERR"/>
    <property type="match status" value="1"/>
</dbReference>
<reference evidence="6 7" key="1">
    <citation type="journal article" date="2021" name="ISME Commun">
        <title>Automated analysis of genomic sequences facilitates high-throughput and comprehensive description of bacteria.</title>
        <authorList>
            <person name="Hitch T.C.A."/>
        </authorList>
    </citation>
    <scope>NUCLEOTIDE SEQUENCE [LARGE SCALE GENOMIC DNA]</scope>
    <source>
        <strain evidence="6 7">Sanger_109</strain>
    </source>
</reference>
<proteinExistence type="predicted"/>
<dbReference type="PANTHER" id="PTHR30204:SF69">
    <property type="entry name" value="MERR-FAMILY TRANSCRIPTIONAL REGULATOR"/>
    <property type="match status" value="1"/>
</dbReference>
<accession>A0ABT2TJ50</accession>
<gene>
    <name evidence="6" type="ORF">OCV88_07610</name>
</gene>
<evidence type="ECO:0000256" key="2">
    <source>
        <dbReference type="ARBA" id="ARBA00023015"/>
    </source>
</evidence>
<keyword evidence="1" id="KW-0678">Repressor</keyword>
<dbReference type="PROSITE" id="PS50937">
    <property type="entry name" value="HTH_MERR_2"/>
    <property type="match status" value="1"/>
</dbReference>
<dbReference type="PANTHER" id="PTHR30204">
    <property type="entry name" value="REDOX-CYCLING DRUG-SENSING TRANSCRIPTIONAL ACTIVATOR SOXR"/>
    <property type="match status" value="1"/>
</dbReference>